<evidence type="ECO:0000256" key="1">
    <source>
        <dbReference type="ARBA" id="ARBA00004141"/>
    </source>
</evidence>
<reference evidence="14" key="2">
    <citation type="submission" date="2009-11" db="EMBL/GenBank/DDBJ databases">
        <title>The Genome Sequence of Allomyces macrogynus strain ATCC 38327.</title>
        <authorList>
            <consortium name="The Broad Institute Genome Sequencing Platform"/>
            <person name="Russ C."/>
            <person name="Cuomo C."/>
            <person name="Shea T."/>
            <person name="Young S.K."/>
            <person name="Zeng Q."/>
            <person name="Koehrsen M."/>
            <person name="Haas B."/>
            <person name="Borodovsky M."/>
            <person name="Guigo R."/>
            <person name="Alvarado L."/>
            <person name="Berlin A."/>
            <person name="Borenstein D."/>
            <person name="Chen Z."/>
            <person name="Engels R."/>
            <person name="Freedman E."/>
            <person name="Gellesch M."/>
            <person name="Goldberg J."/>
            <person name="Griggs A."/>
            <person name="Gujja S."/>
            <person name="Heiman D."/>
            <person name="Hepburn T."/>
            <person name="Howarth C."/>
            <person name="Jen D."/>
            <person name="Larson L."/>
            <person name="Lewis B."/>
            <person name="Mehta T."/>
            <person name="Park D."/>
            <person name="Pearson M."/>
            <person name="Roberts A."/>
            <person name="Saif S."/>
            <person name="Shenoy N."/>
            <person name="Sisk P."/>
            <person name="Stolte C."/>
            <person name="Sykes S."/>
            <person name="Walk T."/>
            <person name="White J."/>
            <person name="Yandava C."/>
            <person name="Burger G."/>
            <person name="Gray M.W."/>
            <person name="Holland P.W.H."/>
            <person name="King N."/>
            <person name="Lang F.B.F."/>
            <person name="Roger A.J."/>
            <person name="Ruiz-Trillo I."/>
            <person name="Lander E."/>
            <person name="Nusbaum C."/>
        </authorList>
    </citation>
    <scope>NUCLEOTIDE SEQUENCE [LARGE SCALE GENOMIC DNA]</scope>
    <source>
        <strain evidence="14">ATCC 38327</strain>
    </source>
</reference>
<keyword evidence="2 10" id="KW-0808">Transferase</keyword>
<evidence type="ECO:0000256" key="9">
    <source>
        <dbReference type="ARBA" id="ARBA00048048"/>
    </source>
</evidence>
<keyword evidence="8 10" id="KW-0012">Acyltransferase</keyword>
<dbReference type="PANTHER" id="PTHR22883">
    <property type="entry name" value="ZINC FINGER DHHC DOMAIN CONTAINING PROTEIN"/>
    <property type="match status" value="1"/>
</dbReference>
<dbReference type="GO" id="GO:0005794">
    <property type="term" value="C:Golgi apparatus"/>
    <property type="evidence" value="ECO:0007669"/>
    <property type="project" value="TreeGrafter"/>
</dbReference>
<dbReference type="InterPro" id="IPR039859">
    <property type="entry name" value="PFA4/ZDH16/20/ERF2-like"/>
</dbReference>
<evidence type="ECO:0000256" key="4">
    <source>
        <dbReference type="ARBA" id="ARBA00022989"/>
    </source>
</evidence>
<dbReference type="EC" id="2.3.1.225" evidence="10"/>
<sequence>MLFPRPRSISFSRMTMEPRQTGLLLILTCQALCAHLVVLPTFSTTFQAILSPLALALFASLLVVGVLLSISDARDLAVAVRNQVHPSPGRAKETVLPISIESKYCSLCATQVHQSCLHCRYCNACIVRMDHHCFYVNNCIGQRNYRLFLIGLALILGHSGLQLGLNTVAILVLCIHSFTIPNAGWLVVLIVILSIPFLAIFLFAGYLSILHVELARRNMTTIEYARYLHASPASSEAEPTWIARVARKYWCWKSAKRTRSAEKLPTKEGKAGPVTASKAVDPPPAIPLPTATAQQARRSGSLETLADQSSTAGLSGGGKTGGVGLAMPQAAVLPPIRAAPREEEAVIYRGRGLRHD</sequence>
<accession>A0A0L0T5N4</accession>
<feature type="compositionally biased region" description="Basic and acidic residues" evidence="11">
    <location>
        <begin position="261"/>
        <end position="270"/>
    </location>
</feature>
<dbReference type="AlphaFoldDB" id="A0A0L0T5N4"/>
<keyword evidence="4 10" id="KW-1133">Transmembrane helix</keyword>
<evidence type="ECO:0000259" key="12">
    <source>
        <dbReference type="Pfam" id="PF01529"/>
    </source>
</evidence>
<dbReference type="InterPro" id="IPR001594">
    <property type="entry name" value="Palmitoyltrfase_DHHC"/>
</dbReference>
<feature type="transmembrane region" description="Helical" evidence="10">
    <location>
        <begin position="184"/>
        <end position="209"/>
    </location>
</feature>
<keyword evidence="5 10" id="KW-0472">Membrane</keyword>
<feature type="transmembrane region" description="Helical" evidence="10">
    <location>
        <begin position="147"/>
        <end position="178"/>
    </location>
</feature>
<evidence type="ECO:0000256" key="8">
    <source>
        <dbReference type="ARBA" id="ARBA00023315"/>
    </source>
</evidence>
<evidence type="ECO:0000256" key="11">
    <source>
        <dbReference type="SAM" id="MobiDB-lite"/>
    </source>
</evidence>
<proteinExistence type="inferred from homology"/>
<dbReference type="Pfam" id="PF01529">
    <property type="entry name" value="DHHC"/>
    <property type="match status" value="1"/>
</dbReference>
<comment type="catalytic activity">
    <reaction evidence="9 10">
        <text>L-cysteinyl-[protein] + hexadecanoyl-CoA = S-hexadecanoyl-L-cysteinyl-[protein] + CoA</text>
        <dbReference type="Rhea" id="RHEA:36683"/>
        <dbReference type="Rhea" id="RHEA-COMP:10131"/>
        <dbReference type="Rhea" id="RHEA-COMP:11032"/>
        <dbReference type="ChEBI" id="CHEBI:29950"/>
        <dbReference type="ChEBI" id="CHEBI:57287"/>
        <dbReference type="ChEBI" id="CHEBI:57379"/>
        <dbReference type="ChEBI" id="CHEBI:74151"/>
        <dbReference type="EC" id="2.3.1.225"/>
    </reaction>
</comment>
<dbReference type="PROSITE" id="PS50216">
    <property type="entry name" value="DHHC"/>
    <property type="match status" value="1"/>
</dbReference>
<dbReference type="GO" id="GO:0019706">
    <property type="term" value="F:protein-cysteine S-palmitoyltransferase activity"/>
    <property type="evidence" value="ECO:0007669"/>
    <property type="project" value="UniProtKB-EC"/>
</dbReference>
<comment type="domain">
    <text evidence="10">The DHHC domain is required for palmitoyltransferase activity.</text>
</comment>
<dbReference type="Proteomes" id="UP000054350">
    <property type="component" value="Unassembled WGS sequence"/>
</dbReference>
<evidence type="ECO:0000256" key="3">
    <source>
        <dbReference type="ARBA" id="ARBA00022692"/>
    </source>
</evidence>
<comment type="similarity">
    <text evidence="10">Belongs to the DHHC palmitoyltransferase family.</text>
</comment>
<feature type="compositionally biased region" description="Polar residues" evidence="11">
    <location>
        <begin position="297"/>
        <end position="309"/>
    </location>
</feature>
<evidence type="ECO:0000256" key="7">
    <source>
        <dbReference type="ARBA" id="ARBA00023288"/>
    </source>
</evidence>
<dbReference type="STRING" id="578462.A0A0L0T5N4"/>
<keyword evidence="6" id="KW-0564">Palmitate</keyword>
<dbReference type="EMBL" id="GG745364">
    <property type="protein sequence ID" value="KNE70103.1"/>
    <property type="molecule type" value="Genomic_DNA"/>
</dbReference>
<keyword evidence="14" id="KW-1185">Reference proteome</keyword>
<evidence type="ECO:0000256" key="2">
    <source>
        <dbReference type="ARBA" id="ARBA00022679"/>
    </source>
</evidence>
<dbReference type="GO" id="GO:0006612">
    <property type="term" value="P:protein targeting to membrane"/>
    <property type="evidence" value="ECO:0007669"/>
    <property type="project" value="TreeGrafter"/>
</dbReference>
<keyword evidence="7" id="KW-0449">Lipoprotein</keyword>
<feature type="region of interest" description="Disordered" evidence="11">
    <location>
        <begin position="261"/>
        <end position="320"/>
    </location>
</feature>
<feature type="domain" description="Palmitoyltransferase DHHC" evidence="12">
    <location>
        <begin position="100"/>
        <end position="226"/>
    </location>
</feature>
<dbReference type="GO" id="GO:0005783">
    <property type="term" value="C:endoplasmic reticulum"/>
    <property type="evidence" value="ECO:0007669"/>
    <property type="project" value="TreeGrafter"/>
</dbReference>
<comment type="subcellular location">
    <subcellularLocation>
        <location evidence="1">Membrane</location>
        <topology evidence="1">Multi-pass membrane protein</topology>
    </subcellularLocation>
</comment>
<evidence type="ECO:0000256" key="6">
    <source>
        <dbReference type="ARBA" id="ARBA00023139"/>
    </source>
</evidence>
<feature type="transmembrane region" description="Helical" evidence="10">
    <location>
        <begin position="49"/>
        <end position="70"/>
    </location>
</feature>
<evidence type="ECO:0000313" key="14">
    <source>
        <dbReference type="Proteomes" id="UP000054350"/>
    </source>
</evidence>
<organism evidence="13 14">
    <name type="scientific">Allomyces macrogynus (strain ATCC 38327)</name>
    <name type="common">Allomyces javanicus var. macrogynus</name>
    <dbReference type="NCBI Taxonomy" id="578462"/>
    <lineage>
        <taxon>Eukaryota</taxon>
        <taxon>Fungi</taxon>
        <taxon>Fungi incertae sedis</taxon>
        <taxon>Blastocladiomycota</taxon>
        <taxon>Blastocladiomycetes</taxon>
        <taxon>Blastocladiales</taxon>
        <taxon>Blastocladiaceae</taxon>
        <taxon>Allomyces</taxon>
    </lineage>
</organism>
<evidence type="ECO:0000256" key="5">
    <source>
        <dbReference type="ARBA" id="ARBA00023136"/>
    </source>
</evidence>
<keyword evidence="3 10" id="KW-0812">Transmembrane</keyword>
<gene>
    <name evidence="13" type="ORF">AMAG_15081</name>
</gene>
<dbReference type="GO" id="GO:0016020">
    <property type="term" value="C:membrane"/>
    <property type="evidence" value="ECO:0007669"/>
    <property type="project" value="UniProtKB-SubCell"/>
</dbReference>
<dbReference type="OrthoDB" id="9909019at2759"/>
<dbReference type="eggNOG" id="KOG1311">
    <property type="taxonomic scope" value="Eukaryota"/>
</dbReference>
<dbReference type="VEuPathDB" id="FungiDB:AMAG_15081"/>
<evidence type="ECO:0000313" key="13">
    <source>
        <dbReference type="EMBL" id="KNE70103.1"/>
    </source>
</evidence>
<name>A0A0L0T5N4_ALLM3</name>
<reference evidence="13 14" key="1">
    <citation type="submission" date="2009-11" db="EMBL/GenBank/DDBJ databases">
        <title>Annotation of Allomyces macrogynus ATCC 38327.</title>
        <authorList>
            <consortium name="The Broad Institute Genome Sequencing Platform"/>
            <person name="Russ C."/>
            <person name="Cuomo C."/>
            <person name="Burger G."/>
            <person name="Gray M.W."/>
            <person name="Holland P.W.H."/>
            <person name="King N."/>
            <person name="Lang F.B.F."/>
            <person name="Roger A.J."/>
            <person name="Ruiz-Trillo I."/>
            <person name="Young S.K."/>
            <person name="Zeng Q."/>
            <person name="Gargeya S."/>
            <person name="Fitzgerald M."/>
            <person name="Haas B."/>
            <person name="Abouelleil A."/>
            <person name="Alvarado L."/>
            <person name="Arachchi H.M."/>
            <person name="Berlin A."/>
            <person name="Chapman S.B."/>
            <person name="Gearin G."/>
            <person name="Goldberg J."/>
            <person name="Griggs A."/>
            <person name="Gujja S."/>
            <person name="Hansen M."/>
            <person name="Heiman D."/>
            <person name="Howarth C."/>
            <person name="Larimer J."/>
            <person name="Lui A."/>
            <person name="MacDonald P.J.P."/>
            <person name="McCowen C."/>
            <person name="Montmayeur A."/>
            <person name="Murphy C."/>
            <person name="Neiman D."/>
            <person name="Pearson M."/>
            <person name="Priest M."/>
            <person name="Roberts A."/>
            <person name="Saif S."/>
            <person name="Shea T."/>
            <person name="Sisk P."/>
            <person name="Stolte C."/>
            <person name="Sykes S."/>
            <person name="Wortman J."/>
            <person name="Nusbaum C."/>
            <person name="Birren B."/>
        </authorList>
    </citation>
    <scope>NUCLEOTIDE SEQUENCE [LARGE SCALE GENOMIC DNA]</scope>
    <source>
        <strain evidence="13 14">ATCC 38327</strain>
    </source>
</reference>
<evidence type="ECO:0000256" key="10">
    <source>
        <dbReference type="RuleBase" id="RU079119"/>
    </source>
</evidence>
<protein>
    <recommendedName>
        <fullName evidence="10">Palmitoyltransferase</fullName>
        <ecNumber evidence="10">2.3.1.225</ecNumber>
    </recommendedName>
</protein>